<dbReference type="RefSeq" id="WP_345369501.1">
    <property type="nucleotide sequence ID" value="NZ_BAABKD010000002.1"/>
</dbReference>
<name>A0ABP9LYN5_9BURK</name>
<protein>
    <submittedName>
        <fullName evidence="2">DUF4136 domain-containing protein</fullName>
    </submittedName>
</protein>
<dbReference type="PROSITE" id="PS51257">
    <property type="entry name" value="PROKAR_LIPOPROTEIN"/>
    <property type="match status" value="1"/>
</dbReference>
<evidence type="ECO:0000259" key="1">
    <source>
        <dbReference type="Pfam" id="PF13590"/>
    </source>
</evidence>
<dbReference type="Pfam" id="PF13590">
    <property type="entry name" value="DUF4136"/>
    <property type="match status" value="1"/>
</dbReference>
<accession>A0ABP9LYN5</accession>
<dbReference type="EMBL" id="BAABKD010000002">
    <property type="protein sequence ID" value="GAA5086416.1"/>
    <property type="molecule type" value="Genomic_DNA"/>
</dbReference>
<comment type="caution">
    <text evidence="2">The sequence shown here is derived from an EMBL/GenBank/DDBJ whole genome shotgun (WGS) entry which is preliminary data.</text>
</comment>
<dbReference type="Proteomes" id="UP001500227">
    <property type="component" value="Unassembled WGS sequence"/>
</dbReference>
<feature type="domain" description="DUF4136" evidence="1">
    <location>
        <begin position="37"/>
        <end position="199"/>
    </location>
</feature>
<evidence type="ECO:0000313" key="2">
    <source>
        <dbReference type="EMBL" id="GAA5086416.1"/>
    </source>
</evidence>
<sequence>MLSRFIVFRRWRWRLMMLLATLVLLGGCANTWSAKVTTFQQWPADAFTARYFIEPPRDDRSVLIFQSVADNVRVALGAVGLVEGDNTSRLVVQLDYDNPMQQEWVERYADPFYDGVYPYGSVWGGFGHFGGFGGGVVFGPRLVTVPTNIYANTLEVTIRDKANHLAEIYRVRVINKSNSDDLIQVMPYLAKAAFTDFPGLNGKTQYIKIKRNHN</sequence>
<gene>
    <name evidence="2" type="ORF">GCM10023337_06050</name>
</gene>
<organism evidence="2 3">
    <name type="scientific">Paenalcaligenes hermetiae</name>
    <dbReference type="NCBI Taxonomy" id="1157987"/>
    <lineage>
        <taxon>Bacteria</taxon>
        <taxon>Pseudomonadati</taxon>
        <taxon>Pseudomonadota</taxon>
        <taxon>Betaproteobacteria</taxon>
        <taxon>Burkholderiales</taxon>
        <taxon>Alcaligenaceae</taxon>
        <taxon>Paenalcaligenes</taxon>
    </lineage>
</organism>
<dbReference type="InterPro" id="IPR025411">
    <property type="entry name" value="DUF4136"/>
</dbReference>
<proteinExistence type="predicted"/>
<reference evidence="3" key="1">
    <citation type="journal article" date="2019" name="Int. J. Syst. Evol. Microbiol.">
        <title>The Global Catalogue of Microorganisms (GCM) 10K type strain sequencing project: providing services to taxonomists for standard genome sequencing and annotation.</title>
        <authorList>
            <consortium name="The Broad Institute Genomics Platform"/>
            <consortium name="The Broad Institute Genome Sequencing Center for Infectious Disease"/>
            <person name="Wu L."/>
            <person name="Ma J."/>
        </authorList>
    </citation>
    <scope>NUCLEOTIDE SEQUENCE [LARGE SCALE GENOMIC DNA]</scope>
    <source>
        <strain evidence="3">JCM 18423</strain>
    </source>
</reference>
<keyword evidence="3" id="KW-1185">Reference proteome</keyword>
<evidence type="ECO:0000313" key="3">
    <source>
        <dbReference type="Proteomes" id="UP001500227"/>
    </source>
</evidence>